<reference evidence="2 3" key="1">
    <citation type="submission" date="2016-10" db="EMBL/GenBank/DDBJ databases">
        <title>Reductive evolution of mitochondrial metabolism and differential evolution of invasion-related proteins in Cryptosporidium.</title>
        <authorList>
            <person name="Liu S."/>
            <person name="Roellig D.M."/>
            <person name="Guo Y."/>
            <person name="Li N."/>
            <person name="Frace M.A."/>
            <person name="Tang K."/>
            <person name="Zhang L."/>
            <person name="Feng Y."/>
            <person name="Xiao L."/>
        </authorList>
    </citation>
    <scope>NUCLEOTIDE SEQUENCE [LARGE SCALE GENOMIC DNA]</scope>
    <source>
        <strain evidence="2">30847</strain>
    </source>
</reference>
<keyword evidence="1" id="KW-0175">Coiled coil</keyword>
<dbReference type="VEuPathDB" id="CryptoDB:cand_019320"/>
<evidence type="ECO:0000313" key="3">
    <source>
        <dbReference type="Proteomes" id="UP000186804"/>
    </source>
</evidence>
<dbReference type="AlphaFoldDB" id="A0A1J4MJW3"/>
<dbReference type="GeneID" id="92366116"/>
<feature type="coiled-coil region" evidence="1">
    <location>
        <begin position="8"/>
        <end position="106"/>
    </location>
</feature>
<dbReference type="EMBL" id="LRBS01000104">
    <property type="protein sequence ID" value="OII73308.1"/>
    <property type="molecule type" value="Genomic_DNA"/>
</dbReference>
<comment type="caution">
    <text evidence="2">The sequence shown here is derived from an EMBL/GenBank/DDBJ whole genome shotgun (WGS) entry which is preliminary data.</text>
</comment>
<accession>A0A1J4MJW3</accession>
<proteinExistence type="predicted"/>
<organism evidence="2 3">
    <name type="scientific">Cryptosporidium andersoni</name>
    <dbReference type="NCBI Taxonomy" id="117008"/>
    <lineage>
        <taxon>Eukaryota</taxon>
        <taxon>Sar</taxon>
        <taxon>Alveolata</taxon>
        <taxon>Apicomplexa</taxon>
        <taxon>Conoidasida</taxon>
        <taxon>Coccidia</taxon>
        <taxon>Eucoccidiorida</taxon>
        <taxon>Eimeriorina</taxon>
        <taxon>Cryptosporidiidae</taxon>
        <taxon>Cryptosporidium</taxon>
    </lineage>
</organism>
<dbReference type="Proteomes" id="UP000186804">
    <property type="component" value="Unassembled WGS sequence"/>
</dbReference>
<dbReference type="RefSeq" id="XP_067067112.1">
    <property type="nucleotide sequence ID" value="XM_067212163.1"/>
</dbReference>
<evidence type="ECO:0000313" key="2">
    <source>
        <dbReference type="EMBL" id="OII73308.1"/>
    </source>
</evidence>
<name>A0A1J4MJW3_9CRYT</name>
<protein>
    <submittedName>
        <fullName evidence="2">Uncharacterized protein</fullName>
    </submittedName>
</protein>
<dbReference type="OrthoDB" id="10342454at2759"/>
<gene>
    <name evidence="2" type="ORF">cand_019320</name>
</gene>
<sequence>MQTQCSKCIHYQNDIEGLQQELHRLRTSNIRSQGQLEKRYKEKLNSLSLELSLLKNLSKEYDKYKMDSENYTRETNAVLIEARSKLEILQNKLGTLEYENSKLTRRCSELEDILCILEEQRKSNINTFLSDPLSYSKNNPIPENSNYNRFNNELYTEDSIENSLQLKRQKKIGLLNLDTSSDTSTIDSPK</sequence>
<keyword evidence="3" id="KW-1185">Reference proteome</keyword>
<evidence type="ECO:0000256" key="1">
    <source>
        <dbReference type="SAM" id="Coils"/>
    </source>
</evidence>